<dbReference type="PATRIC" id="fig|445710.3.peg.2466"/>
<dbReference type="PANTHER" id="PTHR34477:SF1">
    <property type="entry name" value="UPF0213 PROTEIN YHBQ"/>
    <property type="match status" value="1"/>
</dbReference>
<dbReference type="PROSITE" id="PS50164">
    <property type="entry name" value="GIY_YIG"/>
    <property type="match status" value="1"/>
</dbReference>
<dbReference type="EMBL" id="CP014841">
    <property type="protein sequence ID" value="AND69925.1"/>
    <property type="molecule type" value="Genomic_DNA"/>
</dbReference>
<evidence type="ECO:0000256" key="1">
    <source>
        <dbReference type="ARBA" id="ARBA00007435"/>
    </source>
</evidence>
<comment type="similarity">
    <text evidence="1">Belongs to the UPF0213 family.</text>
</comment>
<keyword evidence="4" id="KW-1185">Reference proteome</keyword>
<protein>
    <recommendedName>
        <fullName evidence="2">GIY-YIG domain-containing protein</fullName>
    </recommendedName>
</protein>
<dbReference type="KEGG" id="dtx:ATSB10_24710"/>
<organism evidence="3 4">
    <name type="scientific">Dyella thiooxydans</name>
    <dbReference type="NCBI Taxonomy" id="445710"/>
    <lineage>
        <taxon>Bacteria</taxon>
        <taxon>Pseudomonadati</taxon>
        <taxon>Pseudomonadota</taxon>
        <taxon>Gammaproteobacteria</taxon>
        <taxon>Lysobacterales</taxon>
        <taxon>Rhodanobacteraceae</taxon>
        <taxon>Dyella</taxon>
    </lineage>
</organism>
<reference evidence="3 4" key="1">
    <citation type="submission" date="2016-02" db="EMBL/GenBank/DDBJ databases">
        <title>Complete genome sequencing and analysis of ATSB10, Dyella thiooxydans isolated from rhizosphere soil of sunflower (Helianthus annuus L.).</title>
        <authorList>
            <person name="Lee Y."/>
            <person name="Hwangbo K."/>
            <person name="Chung H."/>
            <person name="Yoo J."/>
            <person name="Kim K.Y."/>
            <person name="Sa T.M."/>
            <person name="Um Y."/>
            <person name="Madhaiyan M."/>
        </authorList>
    </citation>
    <scope>NUCLEOTIDE SEQUENCE [LARGE SCALE GENOMIC DNA]</scope>
    <source>
        <strain evidence="3 4">ATSB10</strain>
    </source>
</reference>
<dbReference type="InterPro" id="IPR035901">
    <property type="entry name" value="GIY-YIG_endonuc_sf"/>
</dbReference>
<dbReference type="InterPro" id="IPR050190">
    <property type="entry name" value="UPF0213_domain"/>
</dbReference>
<gene>
    <name evidence="3" type="ORF">ATSB10_24710</name>
</gene>
<dbReference type="InterPro" id="IPR000305">
    <property type="entry name" value="GIY-YIG_endonuc"/>
</dbReference>
<dbReference type="SUPFAM" id="SSF82771">
    <property type="entry name" value="GIY-YIG endonuclease"/>
    <property type="match status" value="1"/>
</dbReference>
<accession>A0A169GV23</accession>
<dbReference type="Pfam" id="PF01541">
    <property type="entry name" value="GIY-YIG"/>
    <property type="match status" value="1"/>
</dbReference>
<evidence type="ECO:0000313" key="3">
    <source>
        <dbReference type="EMBL" id="AND69925.1"/>
    </source>
</evidence>
<proteinExistence type="inferred from homology"/>
<name>A0A169GV23_9GAMM</name>
<dbReference type="Gene3D" id="3.40.1440.10">
    <property type="entry name" value="GIY-YIG endonuclease"/>
    <property type="match status" value="1"/>
</dbReference>
<sequence>MGAWPEPGQWCLYLIECANGAWYAGITNHLRRRYDAHASGRGARYTRANPPSRLVGWRPFADRASASRAEAAIKKLDRSRKLRFLELPENRGAPTGNPT</sequence>
<feature type="domain" description="GIY-YIG" evidence="2">
    <location>
        <begin position="8"/>
        <end position="83"/>
    </location>
</feature>
<dbReference type="STRING" id="445710.ATSB10_24710"/>
<dbReference type="PANTHER" id="PTHR34477">
    <property type="entry name" value="UPF0213 PROTEIN YHBQ"/>
    <property type="match status" value="1"/>
</dbReference>
<evidence type="ECO:0000313" key="4">
    <source>
        <dbReference type="Proteomes" id="UP000077255"/>
    </source>
</evidence>
<dbReference type="RefSeq" id="WP_063673041.1">
    <property type="nucleotide sequence ID" value="NZ_CP014841.1"/>
</dbReference>
<dbReference type="CDD" id="cd10456">
    <property type="entry name" value="GIY-YIG_UPF0213"/>
    <property type="match status" value="1"/>
</dbReference>
<evidence type="ECO:0000259" key="2">
    <source>
        <dbReference type="PROSITE" id="PS50164"/>
    </source>
</evidence>
<dbReference type="Proteomes" id="UP000077255">
    <property type="component" value="Chromosome"/>
</dbReference>
<dbReference type="AlphaFoldDB" id="A0A169GV23"/>